<keyword evidence="9" id="KW-0472">Membrane</keyword>
<comment type="subcellular location">
    <subcellularLocation>
        <location evidence="2">Membrane</location>
        <topology evidence="2">Multi-pass membrane protein</topology>
    </subcellularLocation>
</comment>
<dbReference type="Pfam" id="PF02163">
    <property type="entry name" value="Peptidase_M50"/>
    <property type="match status" value="1"/>
</dbReference>
<proteinExistence type="predicted"/>
<evidence type="ECO:0000256" key="4">
    <source>
        <dbReference type="ARBA" id="ARBA00022692"/>
    </source>
</evidence>
<dbReference type="GO" id="GO:0006508">
    <property type="term" value="P:proteolysis"/>
    <property type="evidence" value="ECO:0007669"/>
    <property type="project" value="UniProtKB-KW"/>
</dbReference>
<keyword evidence="7" id="KW-1133">Transmembrane helix</keyword>
<protein>
    <recommendedName>
        <fullName evidence="11">Peptidase M50 domain-containing protein</fullName>
    </recommendedName>
</protein>
<dbReference type="AlphaFoldDB" id="A0A381NAG8"/>
<feature type="region of interest" description="Disordered" evidence="10">
    <location>
        <begin position="64"/>
        <end position="86"/>
    </location>
</feature>
<gene>
    <name evidence="12" type="ORF">METZ01_LOCUS4351</name>
</gene>
<sequence>VLIFIHELGHFLAGKAVDVEIQRFSIGFGPKLFGFKYGETEYVFSAIPLGGYVKFGGMGEDEMLEKLEGGGDDSPRVPGPRDFDAK</sequence>
<dbReference type="PANTHER" id="PTHR42837">
    <property type="entry name" value="REGULATOR OF SIGMA-E PROTEASE RSEP"/>
    <property type="match status" value="1"/>
</dbReference>
<evidence type="ECO:0000259" key="11">
    <source>
        <dbReference type="Pfam" id="PF02163"/>
    </source>
</evidence>
<evidence type="ECO:0000256" key="8">
    <source>
        <dbReference type="ARBA" id="ARBA00023049"/>
    </source>
</evidence>
<dbReference type="GO" id="GO:0004222">
    <property type="term" value="F:metalloendopeptidase activity"/>
    <property type="evidence" value="ECO:0007669"/>
    <property type="project" value="InterPro"/>
</dbReference>
<dbReference type="CDD" id="cd06163">
    <property type="entry name" value="S2P-M50_PDZ_RseP-like"/>
    <property type="match status" value="1"/>
</dbReference>
<feature type="domain" description="Peptidase M50" evidence="11">
    <location>
        <begin position="1"/>
        <end position="64"/>
    </location>
</feature>
<evidence type="ECO:0000256" key="6">
    <source>
        <dbReference type="ARBA" id="ARBA00022833"/>
    </source>
</evidence>
<keyword evidence="3" id="KW-0645">Protease</keyword>
<comment type="cofactor">
    <cofactor evidence="1">
        <name>Zn(2+)</name>
        <dbReference type="ChEBI" id="CHEBI:29105"/>
    </cofactor>
</comment>
<evidence type="ECO:0000256" key="1">
    <source>
        <dbReference type="ARBA" id="ARBA00001947"/>
    </source>
</evidence>
<organism evidence="12">
    <name type="scientific">marine metagenome</name>
    <dbReference type="NCBI Taxonomy" id="408172"/>
    <lineage>
        <taxon>unclassified sequences</taxon>
        <taxon>metagenomes</taxon>
        <taxon>ecological metagenomes</taxon>
    </lineage>
</organism>
<dbReference type="EMBL" id="UINC01000222">
    <property type="protein sequence ID" value="SUZ51497.1"/>
    <property type="molecule type" value="Genomic_DNA"/>
</dbReference>
<keyword evidence="6" id="KW-0862">Zinc</keyword>
<evidence type="ECO:0000256" key="2">
    <source>
        <dbReference type="ARBA" id="ARBA00004141"/>
    </source>
</evidence>
<keyword evidence="5" id="KW-0378">Hydrolase</keyword>
<evidence type="ECO:0000256" key="3">
    <source>
        <dbReference type="ARBA" id="ARBA00022670"/>
    </source>
</evidence>
<evidence type="ECO:0000313" key="12">
    <source>
        <dbReference type="EMBL" id="SUZ51497.1"/>
    </source>
</evidence>
<keyword evidence="8" id="KW-0482">Metalloprotease</keyword>
<dbReference type="InterPro" id="IPR004387">
    <property type="entry name" value="Pept_M50_Zn"/>
</dbReference>
<feature type="non-terminal residue" evidence="12">
    <location>
        <position position="86"/>
    </location>
</feature>
<name>A0A381NAG8_9ZZZZ</name>
<evidence type="ECO:0000256" key="7">
    <source>
        <dbReference type="ARBA" id="ARBA00022989"/>
    </source>
</evidence>
<evidence type="ECO:0000256" key="9">
    <source>
        <dbReference type="ARBA" id="ARBA00023136"/>
    </source>
</evidence>
<evidence type="ECO:0000256" key="5">
    <source>
        <dbReference type="ARBA" id="ARBA00022801"/>
    </source>
</evidence>
<reference evidence="12" key="1">
    <citation type="submission" date="2018-05" db="EMBL/GenBank/DDBJ databases">
        <authorList>
            <person name="Lanie J.A."/>
            <person name="Ng W.-L."/>
            <person name="Kazmierczak K.M."/>
            <person name="Andrzejewski T.M."/>
            <person name="Davidsen T.M."/>
            <person name="Wayne K.J."/>
            <person name="Tettelin H."/>
            <person name="Glass J.I."/>
            <person name="Rusch D."/>
            <person name="Podicherti R."/>
            <person name="Tsui H.-C.T."/>
            <person name="Winkler M.E."/>
        </authorList>
    </citation>
    <scope>NUCLEOTIDE SEQUENCE</scope>
</reference>
<dbReference type="InterPro" id="IPR008915">
    <property type="entry name" value="Peptidase_M50"/>
</dbReference>
<feature type="non-terminal residue" evidence="12">
    <location>
        <position position="1"/>
    </location>
</feature>
<evidence type="ECO:0000256" key="10">
    <source>
        <dbReference type="SAM" id="MobiDB-lite"/>
    </source>
</evidence>
<keyword evidence="4" id="KW-0812">Transmembrane</keyword>
<dbReference type="GO" id="GO:0016020">
    <property type="term" value="C:membrane"/>
    <property type="evidence" value="ECO:0007669"/>
    <property type="project" value="UniProtKB-SubCell"/>
</dbReference>
<dbReference type="PANTHER" id="PTHR42837:SF2">
    <property type="entry name" value="MEMBRANE METALLOPROTEASE ARASP2, CHLOROPLASTIC-RELATED"/>
    <property type="match status" value="1"/>
</dbReference>
<accession>A0A381NAG8</accession>